<dbReference type="GeneID" id="54557768"/>
<dbReference type="GO" id="GO:0016853">
    <property type="term" value="F:isomerase activity"/>
    <property type="evidence" value="ECO:0007669"/>
    <property type="project" value="UniProtKB-KW"/>
</dbReference>
<dbReference type="OrthoDB" id="10267539at2759"/>
<dbReference type="RefSeq" id="XP_033672213.1">
    <property type="nucleotide sequence ID" value="XM_033804496.1"/>
</dbReference>
<dbReference type="EMBL" id="ML993583">
    <property type="protein sequence ID" value="KAF2171324.1"/>
    <property type="molecule type" value="Genomic_DNA"/>
</dbReference>
<accession>A0A6A6CW09</accession>
<name>A0A6A6CW09_ZASCE</name>
<keyword evidence="4" id="KW-1185">Reference proteome</keyword>
<evidence type="ECO:0000256" key="1">
    <source>
        <dbReference type="ARBA" id="ARBA00007673"/>
    </source>
</evidence>
<evidence type="ECO:0008006" key="5">
    <source>
        <dbReference type="Google" id="ProtNLM"/>
    </source>
</evidence>
<gene>
    <name evidence="3" type="ORF">M409DRAFT_18439</name>
</gene>
<comment type="similarity">
    <text evidence="1">Belongs to the PrpF family.</text>
</comment>
<sequence>MPSVLQEPRPRSTHATTYATRHSLPAVWMRAGTSKGLYIHRQHLPLDQAEWTPILLRAIGSQDSDPRQLNGIGGATSTTSKIAVVSMSKRAGIDVEYTFVQCAVGVAKLDFTGNCGNIASGVAPFAVDEGLVAVKPGQREVSVRIFNTNTSSTLISTISVDPSGHFLEDGDYRIPGVMSPGSAVQMAFTKPAGSMTGALLPSKSPTNILQVPSKGRDASIPILVSAVDAANPFIFVDSSSMPDWYHQAGSLSQESLSFIEAIRRRGAVLMGLARDKEQASLTRGTPKIAVLSPSGAKDGRTEVTSFSMGKVHSSLQLTGAVCLASAACTEGTVAHRIRQKGAAHDKLTRRDSPHDITIQTVPLRHAGGDMDVDVRLASNGTIEDVTVFRTARRLFEGKVYYLM</sequence>
<proteinExistence type="inferred from homology"/>
<dbReference type="PANTHER" id="PTHR43709:SF2">
    <property type="entry name" value="DUF453 DOMAIN PROTEIN (AFU_ORTHOLOGUE AFUA_6G00360)"/>
    <property type="match status" value="1"/>
</dbReference>
<keyword evidence="2" id="KW-0413">Isomerase</keyword>
<reference evidence="3" key="1">
    <citation type="journal article" date="2020" name="Stud. Mycol.">
        <title>101 Dothideomycetes genomes: a test case for predicting lifestyles and emergence of pathogens.</title>
        <authorList>
            <person name="Haridas S."/>
            <person name="Albert R."/>
            <person name="Binder M."/>
            <person name="Bloem J."/>
            <person name="Labutti K."/>
            <person name="Salamov A."/>
            <person name="Andreopoulos B."/>
            <person name="Baker S."/>
            <person name="Barry K."/>
            <person name="Bills G."/>
            <person name="Bluhm B."/>
            <person name="Cannon C."/>
            <person name="Castanera R."/>
            <person name="Culley D."/>
            <person name="Daum C."/>
            <person name="Ezra D."/>
            <person name="Gonzalez J."/>
            <person name="Henrissat B."/>
            <person name="Kuo A."/>
            <person name="Liang C."/>
            <person name="Lipzen A."/>
            <person name="Lutzoni F."/>
            <person name="Magnuson J."/>
            <person name="Mondo S."/>
            <person name="Nolan M."/>
            <person name="Ohm R."/>
            <person name="Pangilinan J."/>
            <person name="Park H.-J."/>
            <person name="Ramirez L."/>
            <person name="Alfaro M."/>
            <person name="Sun H."/>
            <person name="Tritt A."/>
            <person name="Yoshinaga Y."/>
            <person name="Zwiers L.-H."/>
            <person name="Turgeon B."/>
            <person name="Goodwin S."/>
            <person name="Spatafora J."/>
            <person name="Crous P."/>
            <person name="Grigoriev I."/>
        </authorList>
    </citation>
    <scope>NUCLEOTIDE SEQUENCE</scope>
    <source>
        <strain evidence="3">ATCC 36951</strain>
    </source>
</reference>
<dbReference type="Proteomes" id="UP000799537">
    <property type="component" value="Unassembled WGS sequence"/>
</dbReference>
<dbReference type="AlphaFoldDB" id="A0A6A6CW09"/>
<dbReference type="Gene3D" id="3.10.310.10">
    <property type="entry name" value="Diaminopimelate Epimerase, Chain A, domain 1"/>
    <property type="match status" value="2"/>
</dbReference>
<dbReference type="SUPFAM" id="SSF54506">
    <property type="entry name" value="Diaminopimelate epimerase-like"/>
    <property type="match status" value="2"/>
</dbReference>
<organism evidence="3 4">
    <name type="scientific">Zasmidium cellare ATCC 36951</name>
    <dbReference type="NCBI Taxonomy" id="1080233"/>
    <lineage>
        <taxon>Eukaryota</taxon>
        <taxon>Fungi</taxon>
        <taxon>Dikarya</taxon>
        <taxon>Ascomycota</taxon>
        <taxon>Pezizomycotina</taxon>
        <taxon>Dothideomycetes</taxon>
        <taxon>Dothideomycetidae</taxon>
        <taxon>Mycosphaerellales</taxon>
        <taxon>Mycosphaerellaceae</taxon>
        <taxon>Zasmidium</taxon>
    </lineage>
</organism>
<evidence type="ECO:0000313" key="4">
    <source>
        <dbReference type="Proteomes" id="UP000799537"/>
    </source>
</evidence>
<dbReference type="Pfam" id="PF04303">
    <property type="entry name" value="PrpF"/>
    <property type="match status" value="1"/>
</dbReference>
<dbReference type="PANTHER" id="PTHR43709">
    <property type="entry name" value="ACONITATE ISOMERASE-RELATED"/>
    <property type="match status" value="1"/>
</dbReference>
<protein>
    <recommendedName>
        <fullName evidence="5">PrpF protein</fullName>
    </recommendedName>
</protein>
<evidence type="ECO:0000313" key="3">
    <source>
        <dbReference type="EMBL" id="KAF2171324.1"/>
    </source>
</evidence>
<evidence type="ECO:0000256" key="2">
    <source>
        <dbReference type="ARBA" id="ARBA00023235"/>
    </source>
</evidence>
<dbReference type="InterPro" id="IPR007400">
    <property type="entry name" value="PrpF-like"/>
</dbReference>